<dbReference type="RefSeq" id="WP_006440741.1">
    <property type="nucleotide sequence ID" value="NZ_DS995358.1"/>
</dbReference>
<dbReference type="PANTHER" id="PTHR30006">
    <property type="entry name" value="THIAMINE-BINDING PERIPLASMIC PROTEIN-RELATED"/>
    <property type="match status" value="1"/>
</dbReference>
<dbReference type="eggNOG" id="COG1840">
    <property type="taxonomic scope" value="Bacteria"/>
</dbReference>
<dbReference type="Gene3D" id="3.40.190.10">
    <property type="entry name" value="Periplasmic binding protein-like II"/>
    <property type="match status" value="2"/>
</dbReference>
<feature type="signal peptide" evidence="2">
    <location>
        <begin position="1"/>
        <end position="21"/>
    </location>
</feature>
<keyword evidence="4" id="KW-1185">Reference proteome</keyword>
<dbReference type="OrthoDB" id="179400at2"/>
<reference evidence="3 4" key="2">
    <citation type="submission" date="2008-10" db="EMBL/GenBank/DDBJ databases">
        <title>Draft genome sequence of Clostridium hiranonis (DSM 13275).</title>
        <authorList>
            <person name="Sudarsanam P."/>
            <person name="Ley R."/>
            <person name="Guruge J."/>
            <person name="Turnbaugh P.J."/>
            <person name="Mahowald M."/>
            <person name="Liep D."/>
            <person name="Gordon J."/>
        </authorList>
    </citation>
    <scope>NUCLEOTIDE SEQUENCE [LARGE SCALE GENOMIC DNA]</scope>
    <source>
        <strain evidence="3 4">DSM 13275</strain>
    </source>
</reference>
<evidence type="ECO:0000256" key="2">
    <source>
        <dbReference type="SAM" id="SignalP"/>
    </source>
</evidence>
<dbReference type="STRING" id="500633.CLOHIR_01879"/>
<dbReference type="Proteomes" id="UP000003178">
    <property type="component" value="Unassembled WGS sequence"/>
</dbReference>
<organism evidence="3 4">
    <name type="scientific">Peptacetobacter hiranonis (strain DSM 13275 / JCM 10541 / KCTC 15199 / TO-931)</name>
    <name type="common">Clostridium hiranonis</name>
    <dbReference type="NCBI Taxonomy" id="500633"/>
    <lineage>
        <taxon>Bacteria</taxon>
        <taxon>Bacillati</taxon>
        <taxon>Bacillota</taxon>
        <taxon>Clostridia</taxon>
        <taxon>Peptostreptococcales</taxon>
        <taxon>Peptostreptococcaceae</taxon>
        <taxon>Peptacetobacter</taxon>
    </lineage>
</organism>
<name>B6G173_PEPHT</name>
<dbReference type="Pfam" id="PF13343">
    <property type="entry name" value="SBP_bac_6"/>
    <property type="match status" value="1"/>
</dbReference>
<comment type="caution">
    <text evidence="3">The sequence shown here is derived from an EMBL/GenBank/DDBJ whole genome shotgun (WGS) entry which is preliminary data.</text>
</comment>
<evidence type="ECO:0000313" key="4">
    <source>
        <dbReference type="Proteomes" id="UP000003178"/>
    </source>
</evidence>
<reference evidence="3 4" key="1">
    <citation type="submission" date="2008-09" db="EMBL/GenBank/DDBJ databases">
        <authorList>
            <person name="Fulton L."/>
            <person name="Clifton S."/>
            <person name="Fulton B."/>
            <person name="Xu J."/>
            <person name="Minx P."/>
            <person name="Pepin K.H."/>
            <person name="Johnson M."/>
            <person name="Thiruvilangam P."/>
            <person name="Bhonagiri V."/>
            <person name="Nash W.E."/>
            <person name="Mardis E.R."/>
            <person name="Wilson R.K."/>
        </authorList>
    </citation>
    <scope>NUCLEOTIDE SEQUENCE [LARGE SCALE GENOMIC DNA]</scope>
    <source>
        <strain evidence="3 4">DSM 13275</strain>
    </source>
</reference>
<keyword evidence="1 2" id="KW-0732">Signal</keyword>
<dbReference type="SUPFAM" id="SSF53850">
    <property type="entry name" value="Periplasmic binding protein-like II"/>
    <property type="match status" value="1"/>
</dbReference>
<evidence type="ECO:0000313" key="3">
    <source>
        <dbReference type="EMBL" id="EEA84479.1"/>
    </source>
</evidence>
<dbReference type="HOGENOM" id="CLU_026974_0_2_9"/>
<gene>
    <name evidence="3" type="ORF">CLOHIR_01879</name>
</gene>
<dbReference type="InterPro" id="IPR026045">
    <property type="entry name" value="Ferric-bd"/>
</dbReference>
<evidence type="ECO:0000256" key="1">
    <source>
        <dbReference type="ARBA" id="ARBA00022729"/>
    </source>
</evidence>
<dbReference type="PIRSF" id="PIRSF002825">
    <property type="entry name" value="CfbpA"/>
    <property type="match status" value="1"/>
</dbReference>
<dbReference type="AlphaFoldDB" id="B6G173"/>
<dbReference type="EMBL" id="ABWP01000071">
    <property type="protein sequence ID" value="EEA84479.1"/>
    <property type="molecule type" value="Genomic_DNA"/>
</dbReference>
<proteinExistence type="predicted"/>
<protein>
    <submittedName>
        <fullName evidence="3">ABC transporter, solute-binding protein</fullName>
    </submittedName>
</protein>
<accession>B6G173</accession>
<feature type="chain" id="PRO_5038411539" evidence="2">
    <location>
        <begin position="22"/>
        <end position="353"/>
    </location>
</feature>
<sequence length="353" mass="39460">MKFKKYLSLALAAVLSVSLIGCTPKEEEASKGGELEESLVIYSTHPEDLLESVAAGFEEETGVNVEFINLKGELAEKVEAEKEDPQADIMYGGSSATYLELSAKDLFEKSELSWAKDLDPMFKDENGLWYGTIQTPVMMFYNSEVISKEDAPKDWKDLTDERFADQLVFRNAESSSAKATYSSLLYQYDKEGKIEEGWDYLKALDKNTKKYFGNESLLFQAIGRKEAGVSYSVLSSIVENKENGLPLEIVDAESGSVVITDGVAQIKNCKNPNAAKAFMEYVGSAETQAKIANEFNRVPTLKAALENSPKWMSETTYKAMDVDWSVLAKNQSDWMQKWDSEIKNTAKDVKEDK</sequence>
<dbReference type="PROSITE" id="PS51257">
    <property type="entry name" value="PROKAR_LIPOPROTEIN"/>
    <property type="match status" value="1"/>
</dbReference>